<proteinExistence type="predicted"/>
<keyword evidence="2" id="KW-1185">Reference proteome</keyword>
<evidence type="ECO:0000313" key="2">
    <source>
        <dbReference type="Proteomes" id="UP001595748"/>
    </source>
</evidence>
<dbReference type="Proteomes" id="UP001595748">
    <property type="component" value="Unassembled WGS sequence"/>
</dbReference>
<evidence type="ECO:0000313" key="1">
    <source>
        <dbReference type="EMBL" id="MFC3860642.1"/>
    </source>
</evidence>
<comment type="caution">
    <text evidence="1">The sequence shown here is derived from an EMBL/GenBank/DDBJ whole genome shotgun (WGS) entry which is preliminary data.</text>
</comment>
<protein>
    <submittedName>
        <fullName evidence="1">Uncharacterized protein</fullName>
    </submittedName>
</protein>
<organism evidence="1 2">
    <name type="scientific">Deinococcus antarcticus</name>
    <dbReference type="NCBI Taxonomy" id="1298767"/>
    <lineage>
        <taxon>Bacteria</taxon>
        <taxon>Thermotogati</taxon>
        <taxon>Deinococcota</taxon>
        <taxon>Deinococci</taxon>
        <taxon>Deinococcales</taxon>
        <taxon>Deinococcaceae</taxon>
        <taxon>Deinococcus</taxon>
    </lineage>
</organism>
<dbReference type="EMBL" id="JBHRZF010000090">
    <property type="protein sequence ID" value="MFC3860642.1"/>
    <property type="molecule type" value="Genomic_DNA"/>
</dbReference>
<dbReference type="RefSeq" id="WP_380076775.1">
    <property type="nucleotide sequence ID" value="NZ_JBHRZF010000090.1"/>
</dbReference>
<gene>
    <name evidence="1" type="ORF">ACFOPQ_07690</name>
</gene>
<reference evidence="2" key="1">
    <citation type="journal article" date="2019" name="Int. J. Syst. Evol. Microbiol.">
        <title>The Global Catalogue of Microorganisms (GCM) 10K type strain sequencing project: providing services to taxonomists for standard genome sequencing and annotation.</title>
        <authorList>
            <consortium name="The Broad Institute Genomics Platform"/>
            <consortium name="The Broad Institute Genome Sequencing Center for Infectious Disease"/>
            <person name="Wu L."/>
            <person name="Ma J."/>
        </authorList>
    </citation>
    <scope>NUCLEOTIDE SEQUENCE [LARGE SCALE GENOMIC DNA]</scope>
    <source>
        <strain evidence="2">CCTCC AB 2013263</strain>
    </source>
</reference>
<name>A0ABV8A8Z1_9DEIO</name>
<sequence>MNPQALTPLPGRPLVYRPHLAGRPHLQRADDLYWSTLASAFREAGFRYVSPDEYGLLVARPGLHEPYEGEPHYAIHYTVDETGYAAVTFKIIGCPGYGEREYALEDLLRLLEVTPALLARLTRLTPPLCQALRRAPGHVIGPDGEERLLLPCAQTNDPGALTERVAGS</sequence>
<accession>A0ABV8A8Z1</accession>